<evidence type="ECO:0000256" key="1">
    <source>
        <dbReference type="SAM" id="Phobius"/>
    </source>
</evidence>
<keyword evidence="1" id="KW-0472">Membrane</keyword>
<accession>A0AAV9P6W2</accession>
<dbReference type="RefSeq" id="XP_064658064.1">
    <property type="nucleotide sequence ID" value="XM_064804263.1"/>
</dbReference>
<organism evidence="3 4">
    <name type="scientific">Saxophila tyrrhenica</name>
    <dbReference type="NCBI Taxonomy" id="1690608"/>
    <lineage>
        <taxon>Eukaryota</taxon>
        <taxon>Fungi</taxon>
        <taxon>Dikarya</taxon>
        <taxon>Ascomycota</taxon>
        <taxon>Pezizomycotina</taxon>
        <taxon>Dothideomycetes</taxon>
        <taxon>Dothideomycetidae</taxon>
        <taxon>Mycosphaerellales</taxon>
        <taxon>Extremaceae</taxon>
        <taxon>Saxophila</taxon>
    </lineage>
</organism>
<feature type="signal peptide" evidence="2">
    <location>
        <begin position="1"/>
        <end position="29"/>
    </location>
</feature>
<proteinExistence type="predicted"/>
<dbReference type="PANTHER" id="PTHR35340">
    <property type="entry name" value="PQQ ENZYME REPEAT PROTEIN-RELATED"/>
    <property type="match status" value="1"/>
</dbReference>
<dbReference type="AlphaFoldDB" id="A0AAV9P6W2"/>
<reference evidence="3 4" key="1">
    <citation type="submission" date="2023-08" db="EMBL/GenBank/DDBJ databases">
        <title>Black Yeasts Isolated from many extreme environments.</title>
        <authorList>
            <person name="Coleine C."/>
            <person name="Stajich J.E."/>
            <person name="Selbmann L."/>
        </authorList>
    </citation>
    <scope>NUCLEOTIDE SEQUENCE [LARGE SCALE GENOMIC DNA]</scope>
    <source>
        <strain evidence="3 4">CCFEE 5935</strain>
    </source>
</reference>
<dbReference type="EMBL" id="JAVRRT010000010">
    <property type="protein sequence ID" value="KAK5168454.1"/>
    <property type="molecule type" value="Genomic_DNA"/>
</dbReference>
<dbReference type="InterPro" id="IPR011047">
    <property type="entry name" value="Quinoprotein_ADH-like_sf"/>
</dbReference>
<evidence type="ECO:0000313" key="4">
    <source>
        <dbReference type="Proteomes" id="UP001337655"/>
    </source>
</evidence>
<dbReference type="InterPro" id="IPR039535">
    <property type="entry name" value="ASST-like"/>
</dbReference>
<keyword evidence="4" id="KW-1185">Reference proteome</keyword>
<feature type="chain" id="PRO_5043407045" description="ASST-domain-containing protein" evidence="2">
    <location>
        <begin position="30"/>
        <end position="641"/>
    </location>
</feature>
<protein>
    <recommendedName>
        <fullName evidence="5">ASST-domain-containing protein</fullName>
    </recommendedName>
</protein>
<dbReference type="SUPFAM" id="SSF50998">
    <property type="entry name" value="Quinoprotein alcohol dehydrogenase-like"/>
    <property type="match status" value="1"/>
</dbReference>
<evidence type="ECO:0000313" key="3">
    <source>
        <dbReference type="EMBL" id="KAK5168454.1"/>
    </source>
</evidence>
<dbReference type="Proteomes" id="UP001337655">
    <property type="component" value="Unassembled WGS sequence"/>
</dbReference>
<dbReference type="SUPFAM" id="SSF63829">
    <property type="entry name" value="Calcium-dependent phosphotriesterase"/>
    <property type="match status" value="1"/>
</dbReference>
<evidence type="ECO:0008006" key="5">
    <source>
        <dbReference type="Google" id="ProtNLM"/>
    </source>
</evidence>
<gene>
    <name evidence="3" type="ORF">LTR77_007024</name>
</gene>
<keyword evidence="1" id="KW-1133">Transmembrane helix</keyword>
<keyword evidence="1" id="KW-0812">Transmembrane</keyword>
<dbReference type="GeneID" id="89928362"/>
<sequence length="641" mass="73003">MLLKRQPRRSLSTVLHSLLSLLLLHPVEAATQPASAALVKRQYDTGESKIDQDVDVHRREFFTFVTRPDIDAPRWDITIYDQDALAPGYFFVSTYEWVEQKNEDTRAWIGPHIYDSTGELIWSGAPLFRGYNVNDFRVQTVNGEQVLTGVFKHDAIDVMVNSHYDIQNMVVLTKGDINMHDFNVVENGTRALSMNLHRYEASLEESKAVGCDEPYDVLTSGFKEYDTATWEVLFEWNAMDHIPITESYLETKCNNRWDFIHANSIDKFPDGDYLLCGRHTDTLYKISGTTGKIVWRLGGKTSDFEIDGHFSGQHHSRVVSQNSTHVLLSLLDNAIRPGEPHTTNDQSRGMIMALRTDTTPMTAEVLRTYNHPHGDYSPGRGSFQLLPNGNAFAAWWTRSLISEHSADDRVLMEAEWIPELKSYRSFKFPWVGRPTEPPAVHAQVQRLPPLKSGTEKELVTVVHVSWNGATEVATWDLFEAVPLHGQEKHHLRSVERDGFETMVVYDGVLDHVVMEARDRNGTVLGTSEVFKTIPLKAEQKPERSSALARALTNPGAVFIIATISCILTMLGCWITWRCMGRRDLTMRWPRDGISLRWPRWRQQGHPDTREYDALFDSAGTELESDYEDESYELDEGGKGDR</sequence>
<name>A0AAV9P6W2_9PEZI</name>
<evidence type="ECO:0000256" key="2">
    <source>
        <dbReference type="SAM" id="SignalP"/>
    </source>
</evidence>
<feature type="transmembrane region" description="Helical" evidence="1">
    <location>
        <begin position="555"/>
        <end position="576"/>
    </location>
</feature>
<comment type="caution">
    <text evidence="3">The sequence shown here is derived from an EMBL/GenBank/DDBJ whole genome shotgun (WGS) entry which is preliminary data.</text>
</comment>
<keyword evidence="2" id="KW-0732">Signal</keyword>
<dbReference type="PANTHER" id="PTHR35340:SF8">
    <property type="entry name" value="ASST-DOMAIN-CONTAINING PROTEIN"/>
    <property type="match status" value="1"/>
</dbReference>
<dbReference type="InterPro" id="IPR053143">
    <property type="entry name" value="Arylsulfate_ST"/>
</dbReference>
<dbReference type="Pfam" id="PF14269">
    <property type="entry name" value="Arylsulfotran_2"/>
    <property type="match status" value="1"/>
</dbReference>